<accession>A0A699UHW6</accession>
<sequence>MDWLSKNDAAILCGEKKVRIPLKNKALIIEAQVTRTVPKEKRVEDVPVICDFPEVFPEDFPGLPPPRQVEFRIDLI</sequence>
<dbReference type="EMBL" id="BKCJ011338372">
    <property type="protein sequence ID" value="GFD22585.1"/>
    <property type="molecule type" value="Genomic_DNA"/>
</dbReference>
<evidence type="ECO:0000313" key="1">
    <source>
        <dbReference type="EMBL" id="GFD22585.1"/>
    </source>
</evidence>
<gene>
    <name evidence="1" type="ORF">Tci_894554</name>
</gene>
<feature type="non-terminal residue" evidence="1">
    <location>
        <position position="76"/>
    </location>
</feature>
<reference evidence="1" key="1">
    <citation type="journal article" date="2019" name="Sci. Rep.">
        <title>Draft genome of Tanacetum cinerariifolium, the natural source of mosquito coil.</title>
        <authorList>
            <person name="Yamashiro T."/>
            <person name="Shiraishi A."/>
            <person name="Satake H."/>
            <person name="Nakayama K."/>
        </authorList>
    </citation>
    <scope>NUCLEOTIDE SEQUENCE</scope>
</reference>
<name>A0A699UHW6_TANCI</name>
<evidence type="ECO:0008006" key="2">
    <source>
        <dbReference type="Google" id="ProtNLM"/>
    </source>
</evidence>
<proteinExistence type="predicted"/>
<dbReference type="AlphaFoldDB" id="A0A699UHW6"/>
<organism evidence="1">
    <name type="scientific">Tanacetum cinerariifolium</name>
    <name type="common">Dalmatian daisy</name>
    <name type="synonym">Chrysanthemum cinerariifolium</name>
    <dbReference type="NCBI Taxonomy" id="118510"/>
    <lineage>
        <taxon>Eukaryota</taxon>
        <taxon>Viridiplantae</taxon>
        <taxon>Streptophyta</taxon>
        <taxon>Embryophyta</taxon>
        <taxon>Tracheophyta</taxon>
        <taxon>Spermatophyta</taxon>
        <taxon>Magnoliopsida</taxon>
        <taxon>eudicotyledons</taxon>
        <taxon>Gunneridae</taxon>
        <taxon>Pentapetalae</taxon>
        <taxon>asterids</taxon>
        <taxon>campanulids</taxon>
        <taxon>Asterales</taxon>
        <taxon>Asteraceae</taxon>
        <taxon>Asteroideae</taxon>
        <taxon>Anthemideae</taxon>
        <taxon>Anthemidinae</taxon>
        <taxon>Tanacetum</taxon>
    </lineage>
</organism>
<protein>
    <recommendedName>
        <fullName evidence="2">Reverse transcriptase domain-containing protein</fullName>
    </recommendedName>
</protein>
<comment type="caution">
    <text evidence="1">The sequence shown here is derived from an EMBL/GenBank/DDBJ whole genome shotgun (WGS) entry which is preliminary data.</text>
</comment>